<protein>
    <submittedName>
        <fullName evidence="3">Uncharacterized protein LOC119634543</fullName>
    </submittedName>
</protein>
<dbReference type="SMART" id="SM00675">
    <property type="entry name" value="DM11"/>
    <property type="match status" value="1"/>
</dbReference>
<dbReference type="KEGG" id="gfs:119634543"/>
<sequence length="195" mass="22513">MSSLDVLLVIFLSILTTVQSALYRFIPEDSDVFVDCADRPEMNGINDWANILDYSFDDEGIIHARGTVTILWDIEQTDRVTMDIELKKYARGTWDQTFLSVKISDFCKDMRDTNSMVYDSWSKHITLEEGEEIPCLGKGVEYHHEPFVMKAEFNVKGINMEGRHKLVFILHAYDKNDRRKPNSICLEVPGEILKV</sequence>
<accession>A0A8U0WHW4</accession>
<dbReference type="InterPro" id="IPR006601">
    <property type="entry name" value="Uncharacterised_DM11_DROME"/>
</dbReference>
<evidence type="ECO:0000313" key="2">
    <source>
        <dbReference type="Proteomes" id="UP000092443"/>
    </source>
</evidence>
<feature type="signal peptide" evidence="1">
    <location>
        <begin position="1"/>
        <end position="20"/>
    </location>
</feature>
<organism evidence="2 3">
    <name type="scientific">Glossina fuscipes</name>
    <dbReference type="NCBI Taxonomy" id="7396"/>
    <lineage>
        <taxon>Eukaryota</taxon>
        <taxon>Metazoa</taxon>
        <taxon>Ecdysozoa</taxon>
        <taxon>Arthropoda</taxon>
        <taxon>Hexapoda</taxon>
        <taxon>Insecta</taxon>
        <taxon>Pterygota</taxon>
        <taxon>Neoptera</taxon>
        <taxon>Endopterygota</taxon>
        <taxon>Diptera</taxon>
        <taxon>Brachycera</taxon>
        <taxon>Muscomorpha</taxon>
        <taxon>Hippoboscoidea</taxon>
        <taxon>Glossinidae</taxon>
        <taxon>Glossina</taxon>
    </lineage>
</organism>
<proteinExistence type="predicted"/>
<name>A0A8U0WHW4_9MUSC</name>
<keyword evidence="2" id="KW-1185">Reference proteome</keyword>
<gene>
    <name evidence="3" type="primary">LOC119634543</name>
</gene>
<feature type="chain" id="PRO_5035726263" evidence="1">
    <location>
        <begin position="21"/>
        <end position="195"/>
    </location>
</feature>
<evidence type="ECO:0000256" key="1">
    <source>
        <dbReference type="SAM" id="SignalP"/>
    </source>
</evidence>
<keyword evidence="1" id="KW-0732">Signal</keyword>
<dbReference type="RefSeq" id="XP_037884698.1">
    <property type="nucleotide sequence ID" value="XM_038028770.1"/>
</dbReference>
<dbReference type="GeneID" id="119634543"/>
<reference evidence="3" key="1">
    <citation type="submission" date="2025-08" db="UniProtKB">
        <authorList>
            <consortium name="RefSeq"/>
        </authorList>
    </citation>
    <scope>IDENTIFICATION</scope>
    <source>
        <tissue evidence="3">Whole body pupa</tissue>
    </source>
</reference>
<dbReference type="Proteomes" id="UP000092443">
    <property type="component" value="Unplaced"/>
</dbReference>
<dbReference type="AlphaFoldDB" id="A0A8U0WHW4"/>
<evidence type="ECO:0000313" key="3">
    <source>
        <dbReference type="RefSeq" id="XP_037884698.1"/>
    </source>
</evidence>